<proteinExistence type="inferred from homology"/>
<evidence type="ECO:0000256" key="3">
    <source>
        <dbReference type="ARBA" id="ARBA00023125"/>
    </source>
</evidence>
<dbReference type="FunFam" id="3.40.190.290:FF:000001">
    <property type="entry name" value="Transcriptional regulator, LysR family"/>
    <property type="match status" value="1"/>
</dbReference>
<evidence type="ECO:0000256" key="4">
    <source>
        <dbReference type="ARBA" id="ARBA00023163"/>
    </source>
</evidence>
<dbReference type="PROSITE" id="PS50931">
    <property type="entry name" value="HTH_LYSR"/>
    <property type="match status" value="1"/>
</dbReference>
<dbReference type="AlphaFoldDB" id="A0A843B4I4"/>
<accession>A0A843B4I4</accession>
<sequence>MDQIQAMRVFVRVVEAGNFTRAADSLDLPKGTVTKQIQALEARVRVKLLNRTTRRVTVTPDGAAYYERAARLLNDFDDLDASMANTQTAPSGRLRLDVGSSMAKMVIIPALSDFCERYPDIQIDLGVGDRLVDLIGDNVDCVIRGGELSDQSLVARRIGSLNWITVASPAYIARYGMPQHPNDLHSSHQIVGFFSGHTRRMYPLEFQQGEESIDVPGNYRLATNDSNAYTAAVLSGFGIAQLVTVIAQPLLDSGALVEILPDWKQPPLPVHVVYPPNRHLSAKVRAFVDWAADLFAKHPLLHRGST</sequence>
<keyword evidence="4" id="KW-0804">Transcription</keyword>
<dbReference type="PANTHER" id="PTHR30537:SF17">
    <property type="entry name" value="LYSR-FAMILY REGULATORY PROTEIN"/>
    <property type="match status" value="1"/>
</dbReference>
<dbReference type="InterPro" id="IPR058163">
    <property type="entry name" value="LysR-type_TF_proteobact-type"/>
</dbReference>
<gene>
    <name evidence="6" type="ORF">HF327_013550</name>
</gene>
<dbReference type="EMBL" id="JABBCQ020000011">
    <property type="protein sequence ID" value="MBI1625523.1"/>
    <property type="molecule type" value="Genomic_DNA"/>
</dbReference>
<reference evidence="6" key="1">
    <citation type="submission" date="2020-12" db="EMBL/GenBank/DDBJ databases">
        <title>Comamonas sp. nov., isolated from stream water.</title>
        <authorList>
            <person name="Park K.-H."/>
        </authorList>
    </citation>
    <scope>NUCLEOTIDE SEQUENCE</scope>
    <source>
        <strain evidence="6">EJ-4</strain>
    </source>
</reference>
<dbReference type="SUPFAM" id="SSF46785">
    <property type="entry name" value="Winged helix' DNA-binding domain"/>
    <property type="match status" value="1"/>
</dbReference>
<evidence type="ECO:0000259" key="5">
    <source>
        <dbReference type="PROSITE" id="PS50931"/>
    </source>
</evidence>
<comment type="similarity">
    <text evidence="1">Belongs to the LysR transcriptional regulatory family.</text>
</comment>
<protein>
    <submittedName>
        <fullName evidence="6">LysR family transcriptional regulator</fullName>
    </submittedName>
</protein>
<name>A0A843B4I4_9BURK</name>
<feature type="domain" description="HTH lysR-type" evidence="5">
    <location>
        <begin position="1"/>
        <end position="59"/>
    </location>
</feature>
<dbReference type="Pfam" id="PF00126">
    <property type="entry name" value="HTH_1"/>
    <property type="match status" value="1"/>
</dbReference>
<dbReference type="Gene3D" id="1.10.10.10">
    <property type="entry name" value="Winged helix-like DNA-binding domain superfamily/Winged helix DNA-binding domain"/>
    <property type="match status" value="1"/>
</dbReference>
<dbReference type="GO" id="GO:0003700">
    <property type="term" value="F:DNA-binding transcription factor activity"/>
    <property type="evidence" value="ECO:0007669"/>
    <property type="project" value="InterPro"/>
</dbReference>
<keyword evidence="7" id="KW-1185">Reference proteome</keyword>
<keyword evidence="2" id="KW-0805">Transcription regulation</keyword>
<dbReference type="CDD" id="cd08472">
    <property type="entry name" value="PBP2_CrgA_like_3"/>
    <property type="match status" value="1"/>
</dbReference>
<evidence type="ECO:0000313" key="6">
    <source>
        <dbReference type="EMBL" id="MBI1625523.1"/>
    </source>
</evidence>
<dbReference type="Pfam" id="PF03466">
    <property type="entry name" value="LysR_substrate"/>
    <property type="match status" value="1"/>
</dbReference>
<dbReference type="InterPro" id="IPR036390">
    <property type="entry name" value="WH_DNA-bd_sf"/>
</dbReference>
<dbReference type="GO" id="GO:0043565">
    <property type="term" value="F:sequence-specific DNA binding"/>
    <property type="evidence" value="ECO:0007669"/>
    <property type="project" value="TreeGrafter"/>
</dbReference>
<evidence type="ECO:0000313" key="7">
    <source>
        <dbReference type="Proteomes" id="UP000530032"/>
    </source>
</evidence>
<dbReference type="Gene3D" id="3.40.190.290">
    <property type="match status" value="1"/>
</dbReference>
<dbReference type="RefSeq" id="WP_198460668.1">
    <property type="nucleotide sequence ID" value="NZ_JABBCQ020000011.1"/>
</dbReference>
<dbReference type="InterPro" id="IPR000847">
    <property type="entry name" value="LysR_HTH_N"/>
</dbReference>
<dbReference type="Proteomes" id="UP000530032">
    <property type="component" value="Unassembled WGS sequence"/>
</dbReference>
<dbReference type="SUPFAM" id="SSF53850">
    <property type="entry name" value="Periplasmic binding protein-like II"/>
    <property type="match status" value="1"/>
</dbReference>
<dbReference type="InterPro" id="IPR036388">
    <property type="entry name" value="WH-like_DNA-bd_sf"/>
</dbReference>
<dbReference type="PANTHER" id="PTHR30537">
    <property type="entry name" value="HTH-TYPE TRANSCRIPTIONAL REGULATOR"/>
    <property type="match status" value="1"/>
</dbReference>
<dbReference type="FunFam" id="1.10.10.10:FF:000001">
    <property type="entry name" value="LysR family transcriptional regulator"/>
    <property type="match status" value="1"/>
</dbReference>
<organism evidence="6 7">
    <name type="scientific">Comamonas suwonensis</name>
    <dbReference type="NCBI Taxonomy" id="2606214"/>
    <lineage>
        <taxon>Bacteria</taxon>
        <taxon>Pseudomonadati</taxon>
        <taxon>Pseudomonadota</taxon>
        <taxon>Betaproteobacteria</taxon>
        <taxon>Burkholderiales</taxon>
        <taxon>Comamonadaceae</taxon>
        <taxon>Comamonas</taxon>
    </lineage>
</organism>
<dbReference type="GO" id="GO:0006351">
    <property type="term" value="P:DNA-templated transcription"/>
    <property type="evidence" value="ECO:0007669"/>
    <property type="project" value="TreeGrafter"/>
</dbReference>
<dbReference type="InterPro" id="IPR005119">
    <property type="entry name" value="LysR_subst-bd"/>
</dbReference>
<keyword evidence="3" id="KW-0238">DNA-binding</keyword>
<evidence type="ECO:0000256" key="1">
    <source>
        <dbReference type="ARBA" id="ARBA00009437"/>
    </source>
</evidence>
<comment type="caution">
    <text evidence="6">The sequence shown here is derived from an EMBL/GenBank/DDBJ whole genome shotgun (WGS) entry which is preliminary data.</text>
</comment>
<evidence type="ECO:0000256" key="2">
    <source>
        <dbReference type="ARBA" id="ARBA00023015"/>
    </source>
</evidence>